<evidence type="ECO:0000313" key="8">
    <source>
        <dbReference type="EMBL" id="MBO8430266.1"/>
    </source>
</evidence>
<keyword evidence="2" id="KW-1003">Cell membrane</keyword>
<comment type="caution">
    <text evidence="8">The sequence shown here is derived from an EMBL/GenBank/DDBJ whole genome shotgun (WGS) entry which is preliminary data.</text>
</comment>
<keyword evidence="3 6" id="KW-0812">Transmembrane</keyword>
<proteinExistence type="predicted"/>
<dbReference type="InterPro" id="IPR032816">
    <property type="entry name" value="VTT_dom"/>
</dbReference>
<reference evidence="8" key="1">
    <citation type="submission" date="2020-10" db="EMBL/GenBank/DDBJ databases">
        <authorList>
            <person name="Gilroy R."/>
        </authorList>
    </citation>
    <scope>NUCLEOTIDE SEQUENCE</scope>
    <source>
        <strain evidence="8">10192</strain>
    </source>
</reference>
<name>A0A9D9GYZ6_9BACT</name>
<dbReference type="AlphaFoldDB" id="A0A9D9GYZ6"/>
<dbReference type="Proteomes" id="UP000823632">
    <property type="component" value="Unassembled WGS sequence"/>
</dbReference>
<organism evidence="8 9">
    <name type="scientific">Candidatus Scatousia excrementipullorum</name>
    <dbReference type="NCBI Taxonomy" id="2840936"/>
    <lineage>
        <taxon>Bacteria</taxon>
        <taxon>Candidatus Scatousia</taxon>
    </lineage>
</organism>
<evidence type="ECO:0000259" key="7">
    <source>
        <dbReference type="Pfam" id="PF09335"/>
    </source>
</evidence>
<evidence type="ECO:0000313" key="9">
    <source>
        <dbReference type="Proteomes" id="UP000823632"/>
    </source>
</evidence>
<comment type="subcellular location">
    <subcellularLocation>
        <location evidence="1">Cell membrane</location>
        <topology evidence="1">Multi-pass membrane protein</topology>
    </subcellularLocation>
</comment>
<feature type="domain" description="VTT" evidence="7">
    <location>
        <begin position="40"/>
        <end position="165"/>
    </location>
</feature>
<dbReference type="PANTHER" id="PTHR42709">
    <property type="entry name" value="ALKALINE PHOSPHATASE LIKE PROTEIN"/>
    <property type="match status" value="1"/>
</dbReference>
<evidence type="ECO:0000256" key="6">
    <source>
        <dbReference type="SAM" id="Phobius"/>
    </source>
</evidence>
<feature type="transmembrane region" description="Helical" evidence="6">
    <location>
        <begin position="60"/>
        <end position="80"/>
    </location>
</feature>
<dbReference type="InterPro" id="IPR051311">
    <property type="entry name" value="DedA_domain"/>
</dbReference>
<accession>A0A9D9GYZ6</accession>
<dbReference type="PANTHER" id="PTHR42709:SF6">
    <property type="entry name" value="UNDECAPRENYL PHOSPHATE TRANSPORTER A"/>
    <property type="match status" value="1"/>
</dbReference>
<protein>
    <submittedName>
        <fullName evidence="8">DedA family protein</fullName>
    </submittedName>
</protein>
<dbReference type="Pfam" id="PF09335">
    <property type="entry name" value="VTT_dom"/>
    <property type="match status" value="1"/>
</dbReference>
<sequence length="208" mass="23623">MELINSILSLLIKFIEYVITTMGPWGISLLMAIESCNIPLPSEAVLPFAGYIVSKGEMNFHVAALAGAFGCVLGSIPSYYLGYFGGRKFVEKYGKYFLISHKDLEEADKWVEKYGDWAFFLCRMLPVVRTFISLPAGILRARKRVFFTLTFLGSLVWSYALVYVGLKMGQNLEAFKHIWHKFDIAIVVIFGILGVIYVYKHIKHLKES</sequence>
<evidence type="ECO:0000256" key="2">
    <source>
        <dbReference type="ARBA" id="ARBA00022475"/>
    </source>
</evidence>
<evidence type="ECO:0000256" key="4">
    <source>
        <dbReference type="ARBA" id="ARBA00022989"/>
    </source>
</evidence>
<evidence type="ECO:0000256" key="3">
    <source>
        <dbReference type="ARBA" id="ARBA00022692"/>
    </source>
</evidence>
<gene>
    <name evidence="8" type="ORF">IAC76_02655</name>
</gene>
<evidence type="ECO:0000256" key="1">
    <source>
        <dbReference type="ARBA" id="ARBA00004651"/>
    </source>
</evidence>
<keyword evidence="5 6" id="KW-0472">Membrane</keyword>
<keyword evidence="4 6" id="KW-1133">Transmembrane helix</keyword>
<reference evidence="8" key="2">
    <citation type="journal article" date="2021" name="PeerJ">
        <title>Extensive microbial diversity within the chicken gut microbiome revealed by metagenomics and culture.</title>
        <authorList>
            <person name="Gilroy R."/>
            <person name="Ravi A."/>
            <person name="Getino M."/>
            <person name="Pursley I."/>
            <person name="Horton D.L."/>
            <person name="Alikhan N.F."/>
            <person name="Baker D."/>
            <person name="Gharbi K."/>
            <person name="Hall N."/>
            <person name="Watson M."/>
            <person name="Adriaenssens E.M."/>
            <person name="Foster-Nyarko E."/>
            <person name="Jarju S."/>
            <person name="Secka A."/>
            <person name="Antonio M."/>
            <person name="Oren A."/>
            <person name="Chaudhuri R.R."/>
            <person name="La Ragione R."/>
            <person name="Hildebrand F."/>
            <person name="Pallen M.J."/>
        </authorList>
    </citation>
    <scope>NUCLEOTIDE SEQUENCE</scope>
    <source>
        <strain evidence="8">10192</strain>
    </source>
</reference>
<evidence type="ECO:0000256" key="5">
    <source>
        <dbReference type="ARBA" id="ARBA00023136"/>
    </source>
</evidence>
<dbReference type="GO" id="GO:0005886">
    <property type="term" value="C:plasma membrane"/>
    <property type="evidence" value="ECO:0007669"/>
    <property type="project" value="UniProtKB-SubCell"/>
</dbReference>
<feature type="transmembrane region" description="Helical" evidence="6">
    <location>
        <begin position="145"/>
        <end position="166"/>
    </location>
</feature>
<feature type="transmembrane region" description="Helical" evidence="6">
    <location>
        <begin position="178"/>
        <end position="199"/>
    </location>
</feature>
<dbReference type="EMBL" id="JADIND010000057">
    <property type="protein sequence ID" value="MBO8430266.1"/>
    <property type="molecule type" value="Genomic_DNA"/>
</dbReference>